<feature type="domain" description="F5/8 type C" evidence="4">
    <location>
        <begin position="21"/>
        <end position="124"/>
    </location>
</feature>
<feature type="signal peptide" evidence="3">
    <location>
        <begin position="1"/>
        <end position="27"/>
    </location>
</feature>
<accession>A0ABT9PJM9</accession>
<dbReference type="CDD" id="cd14244">
    <property type="entry name" value="GH_101_like"/>
    <property type="match status" value="1"/>
</dbReference>
<dbReference type="Gene3D" id="2.130.10.130">
    <property type="entry name" value="Integrin alpha, N-terminal"/>
    <property type="match status" value="1"/>
</dbReference>
<dbReference type="Pfam" id="PF18080">
    <property type="entry name" value="Gal_mutarotas_3"/>
    <property type="match status" value="1"/>
</dbReference>
<proteinExistence type="predicted"/>
<dbReference type="Pfam" id="PF12905">
    <property type="entry name" value="Glyco_hydro_101"/>
    <property type="match status" value="1"/>
</dbReference>
<dbReference type="Pfam" id="PF13517">
    <property type="entry name" value="FG-GAP_3"/>
    <property type="match status" value="1"/>
</dbReference>
<dbReference type="InterPro" id="IPR035364">
    <property type="entry name" value="Beta_sandwich_GH101"/>
</dbReference>
<dbReference type="InterPro" id="IPR028994">
    <property type="entry name" value="Integrin_alpha_N"/>
</dbReference>
<dbReference type="GO" id="GO:0033926">
    <property type="term" value="F:endo-alpha-N-acetylgalactosaminidase activity"/>
    <property type="evidence" value="ECO:0007669"/>
    <property type="project" value="UniProtKB-EC"/>
</dbReference>
<dbReference type="EC" id="3.2.1.97" evidence="5"/>
<feature type="compositionally biased region" description="Acidic residues" evidence="2">
    <location>
        <begin position="1559"/>
        <end position="1570"/>
    </location>
</feature>
<evidence type="ECO:0000256" key="1">
    <source>
        <dbReference type="ARBA" id="ARBA00022729"/>
    </source>
</evidence>
<dbReference type="InterPro" id="IPR000421">
    <property type="entry name" value="FA58C"/>
</dbReference>
<dbReference type="InterPro" id="IPR040502">
    <property type="entry name" value="GH101_dom-6"/>
</dbReference>
<dbReference type="Gene3D" id="3.20.20.80">
    <property type="entry name" value="Glycosidases"/>
    <property type="match status" value="1"/>
</dbReference>
<keyword evidence="1 3" id="KW-0732">Signal</keyword>
<dbReference type="RefSeq" id="WP_307635064.1">
    <property type="nucleotide sequence ID" value="NZ_JAUSQL010000001.1"/>
</dbReference>
<dbReference type="EMBL" id="JAUSQL010000001">
    <property type="protein sequence ID" value="MDP9832930.1"/>
    <property type="molecule type" value="Genomic_DNA"/>
</dbReference>
<dbReference type="SUPFAM" id="SSF49785">
    <property type="entry name" value="Galactose-binding domain-like"/>
    <property type="match status" value="3"/>
</dbReference>
<feature type="region of interest" description="Disordered" evidence="2">
    <location>
        <begin position="1548"/>
        <end position="1592"/>
    </location>
</feature>
<dbReference type="Proteomes" id="UP001230145">
    <property type="component" value="Unassembled WGS sequence"/>
</dbReference>
<feature type="domain" description="F5/8 type C" evidence="4">
    <location>
        <begin position="1396"/>
        <end position="1552"/>
    </location>
</feature>
<dbReference type="InterPro" id="IPR040633">
    <property type="entry name" value="Gal_mutarotas_3"/>
</dbReference>
<feature type="region of interest" description="Disordered" evidence="2">
    <location>
        <begin position="1384"/>
        <end position="1409"/>
    </location>
</feature>
<feature type="chain" id="PRO_5045175712" evidence="3">
    <location>
        <begin position="28"/>
        <end position="1840"/>
    </location>
</feature>
<dbReference type="PANTHER" id="PTHR44103:SF1">
    <property type="entry name" value="PROPROTEIN CONVERTASE P"/>
    <property type="match status" value="1"/>
</dbReference>
<dbReference type="Pfam" id="PF17451">
    <property type="entry name" value="Glyco_hyd_101C"/>
    <property type="match status" value="1"/>
</dbReference>
<dbReference type="InterPro" id="IPR025706">
    <property type="entry name" value="Endoa_GalNAc"/>
</dbReference>
<gene>
    <name evidence="5" type="ORF">J2S45_001609</name>
</gene>
<name>A0ABT9PJM9_9ACTO</name>
<dbReference type="PANTHER" id="PTHR44103">
    <property type="entry name" value="PROPROTEIN CONVERTASE P"/>
    <property type="match status" value="1"/>
</dbReference>
<dbReference type="InterPro" id="IPR013517">
    <property type="entry name" value="FG-GAP"/>
</dbReference>
<dbReference type="SUPFAM" id="SSF69318">
    <property type="entry name" value="Integrin alpha N-terminal domain"/>
    <property type="match status" value="1"/>
</dbReference>
<organism evidence="5 6">
    <name type="scientific">Trueperella abortisuis</name>
    <dbReference type="NCBI Taxonomy" id="445930"/>
    <lineage>
        <taxon>Bacteria</taxon>
        <taxon>Bacillati</taxon>
        <taxon>Actinomycetota</taxon>
        <taxon>Actinomycetes</taxon>
        <taxon>Actinomycetales</taxon>
        <taxon>Actinomycetaceae</taxon>
        <taxon>Trueperella</taxon>
    </lineage>
</organism>
<protein>
    <submittedName>
        <fullName evidence="5">Endo-alpha-N-acetylgalactosaminidase</fullName>
        <ecNumber evidence="5">3.2.1.97</ecNumber>
    </submittedName>
</protein>
<dbReference type="Gene3D" id="2.70.98.10">
    <property type="match status" value="1"/>
</dbReference>
<keyword evidence="6" id="KW-1185">Reference proteome</keyword>
<dbReference type="InterPro" id="IPR014718">
    <property type="entry name" value="GH-type_carb-bd"/>
</dbReference>
<feature type="compositionally biased region" description="Polar residues" evidence="2">
    <location>
        <begin position="1385"/>
        <end position="1399"/>
    </location>
</feature>
<dbReference type="Pfam" id="PF17974">
    <property type="entry name" value="GalBD_like"/>
    <property type="match status" value="1"/>
</dbReference>
<dbReference type="PROSITE" id="PS50022">
    <property type="entry name" value="FA58C_3"/>
    <property type="match status" value="2"/>
</dbReference>
<sequence length="1840" mass="197383">MRVSRRGAALATGAALALSGLASPAFGTTYNYTEIPQGEMSAVFASSEETSGEGANGRLALILDGNRDTYWHTKWNDGEAPLPHTFIVDLGKQVEDLGRIVLTPRQSSNGSGRFGDFQVFTTSDKNCSDPQAYGDAEVPIQLAKVAEDSIPALPPAGKLADVTVDFTPTAARCVMVAVTSAWGGDDTSRVPASLAEFKAFTAAESGEAGSDPTPDVPKPLEITIPEGAPEITDGQLTVHTHPGFPQVVDYQLGDKRLPGKFGDALNAINIDGTSTPVTVAAPTVSADKTSVTYPVTFPSIAGASFNVVISVKDQVLEYKITDIVDPNLKINRIEIPGLDLVSLDSAADAAAMVGGAKISTNRATNPDSFYTIADTNDTTTNVWMAVAAGNGLAAGFETNAIDDQTAKQGTSGNDRYTVQVREQGGNRIGTVSPYEWVHRGGAVLKHAGGKGIGPDPDPFIKVKITADANGDNAVDWQDAAIATRDVLRPFVGMDETKNIVITRIPFNIVSQATHPFLRTLDDTKRISLATDNLGQQVLLKGYQAEGHDSAQGDYGNNYNERAGGLADLKTLVEAGKDWNATFGVHVNATESYSEAKCFSDGANGFVDVAQDANGVAAPCELQMPPRLAWGWMNQSYKMNDQKDLATGNLLKRLEQLRKDFPADSNLNWLYWDVYYNSGWQAESFAWNQQNRLGFRLASEWAYSLPTLSTWSHWANDEAYGGTGNKGLSSTLIRFVENSYRDTFNPDPMLGNTNVREFEGWTGNVDYTNFIQAVWQKNLPAKFLQQSDIVSWKKPANGQAGRIVFKNGTEVTSAQASVGGYDVAADRVVTYDGATVLKGATYLLPWKNGGQDRLYYYNPSGQSTTWKLTKSWASQPSLKLYKLTDTGRTEVANLTVADGSITIPATDGGNGTAYVLYPATDVPAPATPDWGEGSSIKDPGFFSGTLDAYDVTGNASVVTTDRQNFQAEFGKGAGSISQEITLPEGDYSAWAWIEIQPGKTREVSVSAKAKDGVVTPAQHQKAVDGVATTTISDSGAINATASDEKFRTHFQRVPVRFHTDGKAMTFAITVGEGEATVAVDDLRVVAFKETDPNPTDATIAFTNFEDTDTGYWPFVTGSTQGGDARTQLALRNEPYSQAGWWGTLNGKSTQKGQKLIDNVLDGDWSLLAHQENGGLILRTTSASVPLEPNHTYKVSFDYQAAHTGDYQVVIGHDEATSGNWREVTDSRTPIAQSRGTGWKDASGNPGAGTAKFELQFRASEQPTFIGILKAGNLYQGDLTIDNFRVEELFIPSTDMKVTQSASSSEGMRTYDVTTRVDTYGGDLTEVAHKLVAPEGWTVTPVKAGATEATKDAASVATWKVEAPKTAEPGDLVFTGTWKIGEEAGEGTQTATLDPSKSELTNPIGGSDLTIADFSSEQTSGEPAPNGFAAAAIDGDANTYWHTQWSPTALRYPHHITLEPAAVKGNDQTCTFTGLEYTTRQNAANGRIKGYEVYVSMDGEDWGEPVATGNFTDDTAPQVVEFPAVEGKFVKLIGLDAINGQAFGGAGEIRLGGTCGTPDQPDPDQPDPDQPDPDQPTCQAVDRPSIPARGTGKLGEFTGDRFADLWAVDGEGSLRRYAGHADGTFTGGEIVDCNAKHFTSIVSIPDMNGDGRADALVGHPDGRMFYYYSEGDGFLKQGPEVGHGWNDMDNIVYVGKLGSSQTEYVVARHVPTGQLYRYVLTNTGMYSGTKIGHGWSSMSRILGPGDMTGDRYGDIVAISADGTMFLYEGNRDGTITSVGQIGHGWTEFTQAVIPGDVNGDGRSDLVGIRNDGKLFTYFNRGKSYWMTPIEGGHGWHNISLIG</sequence>
<dbReference type="Pfam" id="PF00754">
    <property type="entry name" value="F5_F8_type_C"/>
    <property type="match status" value="2"/>
</dbReference>
<evidence type="ECO:0000313" key="5">
    <source>
        <dbReference type="EMBL" id="MDP9832930.1"/>
    </source>
</evidence>
<dbReference type="Gene3D" id="2.60.120.260">
    <property type="entry name" value="Galactose-binding domain-like"/>
    <property type="match status" value="4"/>
</dbReference>
<evidence type="ECO:0000256" key="3">
    <source>
        <dbReference type="SAM" id="SignalP"/>
    </source>
</evidence>
<evidence type="ECO:0000259" key="4">
    <source>
        <dbReference type="PROSITE" id="PS50022"/>
    </source>
</evidence>
<dbReference type="InterPro" id="IPR008979">
    <property type="entry name" value="Galactose-bd-like_sf"/>
</dbReference>
<evidence type="ECO:0000256" key="2">
    <source>
        <dbReference type="SAM" id="MobiDB-lite"/>
    </source>
</evidence>
<reference evidence="5 6" key="1">
    <citation type="submission" date="2023-07" db="EMBL/GenBank/DDBJ databases">
        <title>Sequencing the genomes of 1000 actinobacteria strains.</title>
        <authorList>
            <person name="Klenk H.-P."/>
        </authorList>
    </citation>
    <scope>NUCLEOTIDE SEQUENCE [LARGE SCALE GENOMIC DNA]</scope>
    <source>
        <strain evidence="5 6">DSM 19515</strain>
    </source>
</reference>
<evidence type="ECO:0000313" key="6">
    <source>
        <dbReference type="Proteomes" id="UP001230145"/>
    </source>
</evidence>
<comment type="caution">
    <text evidence="5">The sequence shown here is derived from an EMBL/GenBank/DDBJ whole genome shotgun (WGS) entry which is preliminary data.</text>
</comment>
<keyword evidence="5" id="KW-0378">Hydrolase</keyword>
<keyword evidence="5" id="KW-0326">Glycosidase</keyword>